<keyword evidence="4" id="KW-0520">NAD</keyword>
<dbReference type="SMART" id="SM00996">
    <property type="entry name" value="AdoHcyase"/>
    <property type="match status" value="1"/>
</dbReference>
<dbReference type="AlphaFoldDB" id="A0A7C3MBJ7"/>
<dbReference type="PROSITE" id="PS00739">
    <property type="entry name" value="ADOHCYASE_2"/>
    <property type="match status" value="1"/>
</dbReference>
<evidence type="ECO:0000313" key="6">
    <source>
        <dbReference type="EMBL" id="HFW32977.1"/>
    </source>
</evidence>
<dbReference type="Gene3D" id="3.40.50.720">
    <property type="entry name" value="NAD(P)-binding Rossmann-like Domain"/>
    <property type="match status" value="1"/>
</dbReference>
<accession>A0A7C3MBJ7</accession>
<dbReference type="EC" id="3.3.1.1" evidence="6"/>
<evidence type="ECO:0000256" key="1">
    <source>
        <dbReference type="ARBA" id="ARBA00001911"/>
    </source>
</evidence>
<dbReference type="InterPro" id="IPR000043">
    <property type="entry name" value="Adenosylhomocysteinase-like"/>
</dbReference>
<proteinExistence type="inferred from homology"/>
<feature type="domain" description="S-adenosyl-L-homocysteine hydrolase NAD binding" evidence="5">
    <location>
        <begin position="141"/>
        <end position="289"/>
    </location>
</feature>
<dbReference type="SUPFAM" id="SSF51735">
    <property type="entry name" value="NAD(P)-binding Rossmann-fold domains"/>
    <property type="match status" value="1"/>
</dbReference>
<evidence type="ECO:0000256" key="2">
    <source>
        <dbReference type="ARBA" id="ARBA00007122"/>
    </source>
</evidence>
<evidence type="ECO:0000256" key="3">
    <source>
        <dbReference type="ARBA" id="ARBA00022563"/>
    </source>
</evidence>
<dbReference type="PANTHER" id="PTHR23420">
    <property type="entry name" value="ADENOSYLHOMOCYSTEINASE"/>
    <property type="match status" value="1"/>
</dbReference>
<reference evidence="6" key="1">
    <citation type="journal article" date="2020" name="mSystems">
        <title>Genome- and Community-Level Interaction Insights into Carbon Utilization and Element Cycling Functions of Hydrothermarchaeota in Hydrothermal Sediment.</title>
        <authorList>
            <person name="Zhou Z."/>
            <person name="Liu Y."/>
            <person name="Xu W."/>
            <person name="Pan J."/>
            <person name="Luo Z.H."/>
            <person name="Li M."/>
        </authorList>
    </citation>
    <scope>NUCLEOTIDE SEQUENCE [LARGE SCALE GENOMIC DNA]</scope>
    <source>
        <strain evidence="6">SpSt-87</strain>
    </source>
</reference>
<gene>
    <name evidence="6" type="ORF">ENW66_08550</name>
</gene>
<dbReference type="InterPro" id="IPR042172">
    <property type="entry name" value="Adenosylhomocyst_ase-like_sf"/>
</dbReference>
<dbReference type="InterPro" id="IPR036291">
    <property type="entry name" value="NAD(P)-bd_dom_sf"/>
</dbReference>
<organism evidence="6">
    <name type="scientific">Archaeoglobus fulgidus</name>
    <dbReference type="NCBI Taxonomy" id="2234"/>
    <lineage>
        <taxon>Archaea</taxon>
        <taxon>Methanobacteriati</taxon>
        <taxon>Methanobacteriota</taxon>
        <taxon>Archaeoglobi</taxon>
        <taxon>Archaeoglobales</taxon>
        <taxon>Archaeoglobaceae</taxon>
        <taxon>Archaeoglobus</taxon>
    </lineage>
</organism>
<dbReference type="Gene3D" id="3.40.50.1480">
    <property type="entry name" value="Adenosylhomocysteinase-like"/>
    <property type="match status" value="1"/>
</dbReference>
<comment type="cofactor">
    <cofactor evidence="1">
        <name>NAD(+)</name>
        <dbReference type="ChEBI" id="CHEBI:57540"/>
    </cofactor>
</comment>
<dbReference type="InterPro" id="IPR020082">
    <property type="entry name" value="S-Ado-L-homoCys_hydrolase_CS"/>
</dbReference>
<dbReference type="GO" id="GO:0006730">
    <property type="term" value="P:one-carbon metabolic process"/>
    <property type="evidence" value="ECO:0007669"/>
    <property type="project" value="UniProtKB-KW"/>
</dbReference>
<keyword evidence="3" id="KW-0554">One-carbon metabolism</keyword>
<protein>
    <submittedName>
        <fullName evidence="6">Adenosylhomocysteinase</fullName>
        <ecNumber evidence="6">3.3.1.1</ecNumber>
    </submittedName>
</protein>
<dbReference type="Pfam" id="PF00670">
    <property type="entry name" value="AdoHcyase_NAD"/>
    <property type="match status" value="1"/>
</dbReference>
<name>A0A7C3MBJ7_ARCFL</name>
<evidence type="ECO:0000259" key="5">
    <source>
        <dbReference type="SMART" id="SM00997"/>
    </source>
</evidence>
<dbReference type="GO" id="GO:0005829">
    <property type="term" value="C:cytosol"/>
    <property type="evidence" value="ECO:0007669"/>
    <property type="project" value="TreeGrafter"/>
</dbReference>
<dbReference type="SMART" id="SM00997">
    <property type="entry name" value="AdoHcyase_NAD"/>
    <property type="match status" value="1"/>
</dbReference>
<dbReference type="PANTHER" id="PTHR23420:SF0">
    <property type="entry name" value="ADENOSYLHOMOCYSTEINASE"/>
    <property type="match status" value="1"/>
</dbReference>
<dbReference type="InterPro" id="IPR015878">
    <property type="entry name" value="Ado_hCys_hydrolase_NAD-bd"/>
</dbReference>
<dbReference type="GO" id="GO:0033353">
    <property type="term" value="P:S-adenosylmethionine cycle"/>
    <property type="evidence" value="ECO:0007669"/>
    <property type="project" value="TreeGrafter"/>
</dbReference>
<dbReference type="NCBIfam" id="NF004008">
    <property type="entry name" value="PRK05476.3-1"/>
    <property type="match status" value="1"/>
</dbReference>
<dbReference type="GO" id="GO:0004013">
    <property type="term" value="F:adenosylhomocysteinase activity"/>
    <property type="evidence" value="ECO:0007669"/>
    <property type="project" value="TreeGrafter"/>
</dbReference>
<dbReference type="EMBL" id="DTLB01000049">
    <property type="protein sequence ID" value="HFW32977.1"/>
    <property type="molecule type" value="Genomic_DNA"/>
</dbReference>
<comment type="similarity">
    <text evidence="2">Belongs to the adenosylhomocysteinase family.</text>
</comment>
<dbReference type="SUPFAM" id="SSF52283">
    <property type="entry name" value="Formate/glycerate dehydrogenase catalytic domain-like"/>
    <property type="match status" value="1"/>
</dbReference>
<evidence type="ECO:0000256" key="4">
    <source>
        <dbReference type="ARBA" id="ARBA00023027"/>
    </source>
</evidence>
<comment type="caution">
    <text evidence="6">The sequence shown here is derived from an EMBL/GenBank/DDBJ whole genome shotgun (WGS) entry which is preliminary data.</text>
</comment>
<sequence length="336" mass="37605">MISVDWYHEKMKLVRRFARDIEVEELAVCIPLEYKSASLIYELSKYTSIYPAKLDDLSTKPEAVEWLKERGVEVRRKREVIDAEYYLDCAAVLSRVAVKSGKKELKVVELTKTGEDYLKRIDVKMKAISLDSSTLKGVGENVFGTPFGLLDALLRLNIFLPGKRVLVLGFGRVGRGCARLLKAIGCSVTVWDSDEKRQIEAIYEGFRVERDFNADIVVTCTGVEGVVGESEIEKVPNGAILLNMGAEREIKTVGEQVKDYGMVRKYEFGGKEYFVIAEGYAANLALASGTPIEVMDRTFSAAILALNYLHRNDFEGIIPLPDHIESTILAAIMMQK</sequence>
<keyword evidence="6" id="KW-0378">Hydrolase</keyword>